<organism evidence="1 2">
    <name type="scientific">Microcystis aeruginosa NIES-44</name>
    <dbReference type="NCBI Taxonomy" id="449439"/>
    <lineage>
        <taxon>Bacteria</taxon>
        <taxon>Bacillati</taxon>
        <taxon>Cyanobacteriota</taxon>
        <taxon>Cyanophyceae</taxon>
        <taxon>Oscillatoriophycideae</taxon>
        <taxon>Chroococcales</taxon>
        <taxon>Microcystaceae</taxon>
        <taxon>Microcystis</taxon>
    </lineage>
</organism>
<dbReference type="AlphaFoldDB" id="A0A0A1VUN1"/>
<accession>A0A0A1VUN1</accession>
<gene>
    <name evidence="1" type="ORF">N44_01900</name>
</gene>
<comment type="caution">
    <text evidence="1">The sequence shown here is derived from an EMBL/GenBank/DDBJ whole genome shotgun (WGS) entry which is preliminary data.</text>
</comment>
<name>A0A0A1VUN1_MICAE</name>
<reference evidence="2" key="1">
    <citation type="journal article" date="2015" name="Genome">
        <title>Whole Genome Sequence of the Non-Microcystin-Producing Microcystis aeruginosa Strain NIES-44.</title>
        <authorList>
            <person name="Okano K."/>
            <person name="Miyata N."/>
            <person name="Ozaki Y."/>
        </authorList>
    </citation>
    <scope>NUCLEOTIDE SEQUENCE [LARGE SCALE GENOMIC DNA]</scope>
    <source>
        <strain evidence="2">NIES-44</strain>
    </source>
</reference>
<protein>
    <submittedName>
        <fullName evidence="1">Uncharacterized protein</fullName>
    </submittedName>
</protein>
<dbReference type="Proteomes" id="UP000030321">
    <property type="component" value="Unassembled WGS sequence"/>
</dbReference>
<dbReference type="EMBL" id="BBPA01000035">
    <property type="protein sequence ID" value="GAL93213.1"/>
    <property type="molecule type" value="Genomic_DNA"/>
</dbReference>
<evidence type="ECO:0000313" key="2">
    <source>
        <dbReference type="Proteomes" id="UP000030321"/>
    </source>
</evidence>
<proteinExistence type="predicted"/>
<sequence length="51" mass="5496">MLQSLPITDSVKGILTVGDLDSQNSSLFQCTINHPLKIPFLSGKNRAATPK</sequence>
<evidence type="ECO:0000313" key="1">
    <source>
        <dbReference type="EMBL" id="GAL93213.1"/>
    </source>
</evidence>